<dbReference type="InterPro" id="IPR050105">
    <property type="entry name" value="MoCo_biosynth_MoaA/MoaC"/>
</dbReference>
<evidence type="ECO:0000313" key="8">
    <source>
        <dbReference type="Proteomes" id="UP000278962"/>
    </source>
</evidence>
<keyword evidence="5" id="KW-0456">Lyase</keyword>
<dbReference type="EC" id="4.6.1.17" evidence="3"/>
<dbReference type="CDD" id="cd01420">
    <property type="entry name" value="MoaC_PE"/>
    <property type="match status" value="1"/>
</dbReference>
<keyword evidence="8" id="KW-1185">Reference proteome</keyword>
<evidence type="ECO:0000256" key="3">
    <source>
        <dbReference type="ARBA" id="ARBA00012575"/>
    </source>
</evidence>
<evidence type="ECO:0000256" key="2">
    <source>
        <dbReference type="ARBA" id="ARBA00005046"/>
    </source>
</evidence>
<dbReference type="Gene3D" id="3.30.70.640">
    <property type="entry name" value="Molybdopterin cofactor biosynthesis C (MoaC) domain"/>
    <property type="match status" value="1"/>
</dbReference>
<dbReference type="GO" id="GO:0061799">
    <property type="term" value="F:cyclic pyranopterin monophosphate synthase activity"/>
    <property type="evidence" value="ECO:0007669"/>
    <property type="project" value="UniProtKB-EC"/>
</dbReference>
<dbReference type="Proteomes" id="UP000278962">
    <property type="component" value="Unassembled WGS sequence"/>
</dbReference>
<evidence type="ECO:0000313" key="7">
    <source>
        <dbReference type="EMBL" id="RKQ87392.1"/>
    </source>
</evidence>
<dbReference type="NCBIfam" id="NF006870">
    <property type="entry name" value="PRK09364.1"/>
    <property type="match status" value="1"/>
</dbReference>
<dbReference type="InterPro" id="IPR047594">
    <property type="entry name" value="MoaC_bact/euk"/>
</dbReference>
<evidence type="ECO:0000256" key="4">
    <source>
        <dbReference type="ARBA" id="ARBA00023150"/>
    </source>
</evidence>
<dbReference type="InterPro" id="IPR002820">
    <property type="entry name" value="Mopterin_CF_biosynth-C_dom"/>
</dbReference>
<dbReference type="GO" id="GO:0006777">
    <property type="term" value="P:Mo-molybdopterin cofactor biosynthetic process"/>
    <property type="evidence" value="ECO:0007669"/>
    <property type="project" value="UniProtKB-KW"/>
</dbReference>
<comment type="pathway">
    <text evidence="2">Cofactor biosynthesis; molybdopterin biosynthesis.</text>
</comment>
<evidence type="ECO:0000256" key="1">
    <source>
        <dbReference type="ARBA" id="ARBA00001637"/>
    </source>
</evidence>
<comment type="catalytic activity">
    <reaction evidence="1">
        <text>(8S)-3',8-cyclo-7,8-dihydroguanosine 5'-triphosphate = cyclic pyranopterin phosphate + diphosphate</text>
        <dbReference type="Rhea" id="RHEA:49580"/>
        <dbReference type="ChEBI" id="CHEBI:33019"/>
        <dbReference type="ChEBI" id="CHEBI:59648"/>
        <dbReference type="ChEBI" id="CHEBI:131766"/>
        <dbReference type="EC" id="4.6.1.17"/>
    </reaction>
</comment>
<comment type="caution">
    <text evidence="7">The sequence shown here is derived from an EMBL/GenBank/DDBJ whole genome shotgun (WGS) entry which is preliminary data.</text>
</comment>
<proteinExistence type="predicted"/>
<dbReference type="SUPFAM" id="SSF55040">
    <property type="entry name" value="Molybdenum cofactor biosynthesis protein C, MoaC"/>
    <property type="match status" value="1"/>
</dbReference>
<dbReference type="UniPathway" id="UPA00344"/>
<keyword evidence="4" id="KW-0501">Molybdenum cofactor biosynthesis</keyword>
<dbReference type="InterPro" id="IPR023045">
    <property type="entry name" value="MoaC"/>
</dbReference>
<dbReference type="OrthoDB" id="9794429at2"/>
<dbReference type="AlphaFoldDB" id="A0A660L3F9"/>
<feature type="domain" description="Molybdopterin cofactor biosynthesis C (MoaC)" evidence="6">
    <location>
        <begin position="16"/>
        <end position="151"/>
    </location>
</feature>
<dbReference type="Pfam" id="PF01967">
    <property type="entry name" value="MoaC"/>
    <property type="match status" value="1"/>
</dbReference>
<dbReference type="InterPro" id="IPR036522">
    <property type="entry name" value="MoaC_sf"/>
</dbReference>
<dbReference type="PANTHER" id="PTHR22960">
    <property type="entry name" value="MOLYBDOPTERIN COFACTOR SYNTHESIS PROTEIN A"/>
    <property type="match status" value="1"/>
</dbReference>
<protein>
    <recommendedName>
        <fullName evidence="3">cyclic pyranopterin monophosphate synthase</fullName>
        <ecNumber evidence="3">4.6.1.17</ecNumber>
    </recommendedName>
</protein>
<dbReference type="NCBIfam" id="TIGR00581">
    <property type="entry name" value="moaC"/>
    <property type="match status" value="1"/>
</dbReference>
<reference evidence="7 8" key="1">
    <citation type="submission" date="2018-10" db="EMBL/GenBank/DDBJ databases">
        <title>Genomic Encyclopedia of Archaeal and Bacterial Type Strains, Phase II (KMG-II): from individual species to whole genera.</title>
        <authorList>
            <person name="Goeker M."/>
        </authorList>
    </citation>
    <scope>NUCLEOTIDE SEQUENCE [LARGE SCALE GENOMIC DNA]</scope>
    <source>
        <strain evidence="7 8">DSM 14954</strain>
    </source>
</reference>
<dbReference type="EMBL" id="RBIL01000002">
    <property type="protein sequence ID" value="RKQ87392.1"/>
    <property type="molecule type" value="Genomic_DNA"/>
</dbReference>
<dbReference type="PANTHER" id="PTHR22960:SF29">
    <property type="entry name" value="CYCLIC PYRANOPTERIN MONOPHOSPHATE SYNTHASE"/>
    <property type="match status" value="1"/>
</dbReference>
<gene>
    <name evidence="7" type="ORF">C8N24_5413</name>
</gene>
<name>A0A660L3F9_9ACTN</name>
<organism evidence="7 8">
    <name type="scientific">Solirubrobacter pauli</name>
    <dbReference type="NCBI Taxonomy" id="166793"/>
    <lineage>
        <taxon>Bacteria</taxon>
        <taxon>Bacillati</taxon>
        <taxon>Actinomycetota</taxon>
        <taxon>Thermoleophilia</taxon>
        <taxon>Solirubrobacterales</taxon>
        <taxon>Solirubrobacteraceae</taxon>
        <taxon>Solirubrobacter</taxon>
    </lineage>
</organism>
<accession>A0A660L3F9</accession>
<evidence type="ECO:0000259" key="6">
    <source>
        <dbReference type="Pfam" id="PF01967"/>
    </source>
</evidence>
<sequence>MEGTLTHLDSEGNARMVDVSGKDETSRWARARAVVRMSPDTAARVQAGDAPKGDVLAVARLAAIQAAKRTDELIPLAHSLPLSSVGTDITVDVEAGTVTLVCEARVDARTGVEMEAMVACSIGALAIYDMVKGIEHGVVVERVELLDKTGGKKDYHR</sequence>
<evidence type="ECO:0000256" key="5">
    <source>
        <dbReference type="ARBA" id="ARBA00023239"/>
    </source>
</evidence>